<comment type="caution">
    <text evidence="2">The sequence shown here is derived from an EMBL/GenBank/DDBJ whole genome shotgun (WGS) entry which is preliminary data.</text>
</comment>
<dbReference type="AlphaFoldDB" id="A0A834WME1"/>
<dbReference type="EMBL" id="JAAIUW010000006">
    <property type="protein sequence ID" value="KAF7828337.1"/>
    <property type="molecule type" value="Genomic_DNA"/>
</dbReference>
<reference evidence="2" key="1">
    <citation type="submission" date="2020-09" db="EMBL/GenBank/DDBJ databases">
        <title>Genome-Enabled Discovery of Anthraquinone Biosynthesis in Senna tora.</title>
        <authorList>
            <person name="Kang S.-H."/>
            <person name="Pandey R.P."/>
            <person name="Lee C.-M."/>
            <person name="Sim J.-S."/>
            <person name="Jeong J.-T."/>
            <person name="Choi B.-S."/>
            <person name="Jung M."/>
            <person name="Ginzburg D."/>
            <person name="Zhao K."/>
            <person name="Won S.Y."/>
            <person name="Oh T.-J."/>
            <person name="Yu Y."/>
            <person name="Kim N.-H."/>
            <person name="Lee O.R."/>
            <person name="Lee T.-H."/>
            <person name="Bashyal P."/>
            <person name="Kim T.-S."/>
            <person name="Lee W.-H."/>
            <person name="Kawkins C."/>
            <person name="Kim C.-K."/>
            <person name="Kim J.S."/>
            <person name="Ahn B.O."/>
            <person name="Rhee S.Y."/>
            <person name="Sohng J.K."/>
        </authorList>
    </citation>
    <scope>NUCLEOTIDE SEQUENCE</scope>
    <source>
        <tissue evidence="2">Leaf</tissue>
    </source>
</reference>
<protein>
    <submittedName>
        <fullName evidence="2">Uncharacterized protein</fullName>
    </submittedName>
</protein>
<accession>A0A834WME1</accession>
<evidence type="ECO:0000256" key="1">
    <source>
        <dbReference type="SAM" id="MobiDB-lite"/>
    </source>
</evidence>
<organism evidence="2 3">
    <name type="scientific">Senna tora</name>
    <dbReference type="NCBI Taxonomy" id="362788"/>
    <lineage>
        <taxon>Eukaryota</taxon>
        <taxon>Viridiplantae</taxon>
        <taxon>Streptophyta</taxon>
        <taxon>Embryophyta</taxon>
        <taxon>Tracheophyta</taxon>
        <taxon>Spermatophyta</taxon>
        <taxon>Magnoliopsida</taxon>
        <taxon>eudicotyledons</taxon>
        <taxon>Gunneridae</taxon>
        <taxon>Pentapetalae</taxon>
        <taxon>rosids</taxon>
        <taxon>fabids</taxon>
        <taxon>Fabales</taxon>
        <taxon>Fabaceae</taxon>
        <taxon>Caesalpinioideae</taxon>
        <taxon>Cassia clade</taxon>
        <taxon>Senna</taxon>
    </lineage>
</organism>
<feature type="compositionally biased region" description="Basic and acidic residues" evidence="1">
    <location>
        <begin position="21"/>
        <end position="32"/>
    </location>
</feature>
<evidence type="ECO:0000313" key="2">
    <source>
        <dbReference type="EMBL" id="KAF7828337.1"/>
    </source>
</evidence>
<gene>
    <name evidence="2" type="ORF">G2W53_019501</name>
</gene>
<proteinExistence type="predicted"/>
<sequence>MIARSEKPPLEVLHPLPCPSDGEKVEAPSDERASVEGVAAPLQPTSTVGVISVVSRRVKGRENVLLSSALHVSFPIDRLTAVGFPAMGEACEVAQDVDDLMKELPETVVAVFALTGIVKVAFEVHGVAAGVAKGIGGVAATVTPDPRAEAAATLLTVRGGKRAGSSFPHSLIKRLQYNLVLRRLTEHSPRHPNFFIVHQNPMDNNLILAIAEDLNGVPDVHEDGIWHTFGSHPLAFIQHLQARHHIMKQERPSTFFSSWKTLFMLTSSSLGLTTYSFGIDSIPLPARLSTLEPTLLPIFLSFILGLVW</sequence>
<evidence type="ECO:0000313" key="3">
    <source>
        <dbReference type="Proteomes" id="UP000634136"/>
    </source>
</evidence>
<name>A0A834WME1_9FABA</name>
<feature type="region of interest" description="Disordered" evidence="1">
    <location>
        <begin position="1"/>
        <end position="32"/>
    </location>
</feature>
<dbReference type="Proteomes" id="UP000634136">
    <property type="component" value="Unassembled WGS sequence"/>
</dbReference>
<keyword evidence="3" id="KW-1185">Reference proteome</keyword>